<evidence type="ECO:0000313" key="13">
    <source>
        <dbReference type="Proteomes" id="UP000886523"/>
    </source>
</evidence>
<keyword evidence="10 11" id="KW-0539">Nucleus</keyword>
<keyword evidence="6 11" id="KW-0256">Endoplasmic reticulum</keyword>
<evidence type="ECO:0000256" key="8">
    <source>
        <dbReference type="ARBA" id="ARBA00023136"/>
    </source>
</evidence>
<dbReference type="OrthoDB" id="5311848at2759"/>
<dbReference type="PANTHER" id="PTHR28012">
    <property type="entry name" value="NUCLEAR FUSION PROTEIN KAR5"/>
    <property type="match status" value="1"/>
</dbReference>
<reference evidence="12" key="1">
    <citation type="journal article" date="2020" name="Nat. Commun.">
        <title>Large-scale genome sequencing of mycorrhizal fungi provides insights into the early evolution of symbiotic traits.</title>
        <authorList>
            <person name="Miyauchi S."/>
            <person name="Kiss E."/>
            <person name="Kuo A."/>
            <person name="Drula E."/>
            <person name="Kohler A."/>
            <person name="Sanchez-Garcia M."/>
            <person name="Morin E."/>
            <person name="Andreopoulos B."/>
            <person name="Barry K.W."/>
            <person name="Bonito G."/>
            <person name="Buee M."/>
            <person name="Carver A."/>
            <person name="Chen C."/>
            <person name="Cichocki N."/>
            <person name="Clum A."/>
            <person name="Culley D."/>
            <person name="Crous P.W."/>
            <person name="Fauchery L."/>
            <person name="Girlanda M."/>
            <person name="Hayes R.D."/>
            <person name="Keri Z."/>
            <person name="LaButti K."/>
            <person name="Lipzen A."/>
            <person name="Lombard V."/>
            <person name="Magnuson J."/>
            <person name="Maillard F."/>
            <person name="Murat C."/>
            <person name="Nolan M."/>
            <person name="Ohm R.A."/>
            <person name="Pangilinan J."/>
            <person name="Pereira M.F."/>
            <person name="Perotto S."/>
            <person name="Peter M."/>
            <person name="Pfister S."/>
            <person name="Riley R."/>
            <person name="Sitrit Y."/>
            <person name="Stielow J.B."/>
            <person name="Szollosi G."/>
            <person name="Zifcakova L."/>
            <person name="Stursova M."/>
            <person name="Spatafora J.W."/>
            <person name="Tedersoo L."/>
            <person name="Vaario L.M."/>
            <person name="Yamada A."/>
            <person name="Yan M."/>
            <person name="Wang P."/>
            <person name="Xu J."/>
            <person name="Bruns T."/>
            <person name="Baldrian P."/>
            <person name="Vilgalys R."/>
            <person name="Dunand C."/>
            <person name="Henrissat B."/>
            <person name="Grigoriev I.V."/>
            <person name="Hibbett D."/>
            <person name="Nagy L.G."/>
            <person name="Martin F.M."/>
        </authorList>
    </citation>
    <scope>NUCLEOTIDE SEQUENCE</scope>
    <source>
        <strain evidence="12">UP504</strain>
    </source>
</reference>
<evidence type="ECO:0000256" key="1">
    <source>
        <dbReference type="ARBA" id="ARBA00003389"/>
    </source>
</evidence>
<evidence type="ECO:0000256" key="11">
    <source>
        <dbReference type="RuleBase" id="RU368082"/>
    </source>
</evidence>
<gene>
    <name evidence="12" type="ORF">BS47DRAFT_308429</name>
</gene>
<evidence type="ECO:0000256" key="6">
    <source>
        <dbReference type="ARBA" id="ARBA00022824"/>
    </source>
</evidence>
<keyword evidence="4" id="KW-0812">Transmembrane</keyword>
<comment type="caution">
    <text evidence="12">The sequence shown here is derived from an EMBL/GenBank/DDBJ whole genome shotgun (WGS) entry which is preliminary data.</text>
</comment>
<dbReference type="GO" id="GO:0048288">
    <property type="term" value="P:nuclear membrane fusion involved in karyogamy"/>
    <property type="evidence" value="ECO:0007669"/>
    <property type="project" value="UniProtKB-UniRule"/>
</dbReference>
<evidence type="ECO:0000256" key="7">
    <source>
        <dbReference type="ARBA" id="ARBA00022989"/>
    </source>
</evidence>
<dbReference type="GO" id="GO:0031965">
    <property type="term" value="C:nuclear membrane"/>
    <property type="evidence" value="ECO:0007669"/>
    <property type="project" value="UniProtKB-SubCell"/>
</dbReference>
<keyword evidence="9" id="KW-0325">Glycoprotein</keyword>
<evidence type="ECO:0000313" key="12">
    <source>
        <dbReference type="EMBL" id="KAF9507471.1"/>
    </source>
</evidence>
<protein>
    <submittedName>
        <fullName evidence="12">Uncharacterized protein</fullName>
    </submittedName>
</protein>
<dbReference type="GO" id="GO:0000742">
    <property type="term" value="P:karyogamy involved in conjugation with cellular fusion"/>
    <property type="evidence" value="ECO:0007669"/>
    <property type="project" value="UniProtKB-UniRule"/>
</dbReference>
<dbReference type="EMBL" id="MU129080">
    <property type="protein sequence ID" value="KAF9507471.1"/>
    <property type="molecule type" value="Genomic_DNA"/>
</dbReference>
<keyword evidence="3 11" id="KW-0415">Karyogamy</keyword>
<evidence type="ECO:0000256" key="3">
    <source>
        <dbReference type="ARBA" id="ARBA00022459"/>
    </source>
</evidence>
<keyword evidence="5 11" id="KW-0732">Signal</keyword>
<keyword evidence="13" id="KW-1185">Reference proteome</keyword>
<accession>A0A9P6DM15</accession>
<evidence type="ECO:0000256" key="5">
    <source>
        <dbReference type="ARBA" id="ARBA00022729"/>
    </source>
</evidence>
<sequence>MWFSQSTAVVVSPPTMLAVFGVFGMAGPLASMALSDSGDLPSDVTASLSRTQVDAIFSQVQRLGSYASKPDCFRDVASSLQLRCGKELEVDVDERVQAAVSMTLCEIATARRHAAPLECSPFVSPPNAAFNPSSRSERADSQASCVEALSRSAQFWSSYSGYLREIPQLCYAFGKWVEIDAAKTLYKNATMEKLALLRMLRDREISIIRHEEGFVGSVERLNETILSLRYLFFNLEEFLETFKQSVESSWSEVENMFGRWQEQGEQTLIVQHTRAAEVSLDLSD</sequence>
<keyword evidence="7" id="KW-1133">Transmembrane helix</keyword>
<comment type="subcellular location">
    <subcellularLocation>
        <location evidence="11">Endoplasmic reticulum membrane</location>
    </subcellularLocation>
    <subcellularLocation>
        <location evidence="11">Nucleus membrane</location>
    </subcellularLocation>
</comment>
<evidence type="ECO:0000256" key="9">
    <source>
        <dbReference type="ARBA" id="ARBA00023180"/>
    </source>
</evidence>
<keyword evidence="8" id="KW-0472">Membrane</keyword>
<evidence type="ECO:0000256" key="10">
    <source>
        <dbReference type="ARBA" id="ARBA00023242"/>
    </source>
</evidence>
<name>A0A9P6DM15_9AGAM</name>
<dbReference type="PANTHER" id="PTHR28012:SF1">
    <property type="entry name" value="NUCLEAR FUSION PROTEIN KAR5"/>
    <property type="match status" value="1"/>
</dbReference>
<evidence type="ECO:0000256" key="2">
    <source>
        <dbReference type="ARBA" id="ARBA00010473"/>
    </source>
</evidence>
<organism evidence="12 13">
    <name type="scientific">Hydnum rufescens UP504</name>
    <dbReference type="NCBI Taxonomy" id="1448309"/>
    <lineage>
        <taxon>Eukaryota</taxon>
        <taxon>Fungi</taxon>
        <taxon>Dikarya</taxon>
        <taxon>Basidiomycota</taxon>
        <taxon>Agaricomycotina</taxon>
        <taxon>Agaricomycetes</taxon>
        <taxon>Cantharellales</taxon>
        <taxon>Hydnaceae</taxon>
        <taxon>Hydnum</taxon>
    </lineage>
</organism>
<dbReference type="Proteomes" id="UP000886523">
    <property type="component" value="Unassembled WGS sequence"/>
</dbReference>
<comment type="function">
    <text evidence="1 11">Required for nuclear membrane fusion during karyogamy.</text>
</comment>
<comment type="similarity">
    <text evidence="2 11">Belongs to the KAR5 family.</text>
</comment>
<proteinExistence type="inferred from homology"/>
<evidence type="ECO:0000256" key="4">
    <source>
        <dbReference type="ARBA" id="ARBA00022692"/>
    </source>
</evidence>
<dbReference type="AlphaFoldDB" id="A0A9P6DM15"/>
<dbReference type="GO" id="GO:0005789">
    <property type="term" value="C:endoplasmic reticulum membrane"/>
    <property type="evidence" value="ECO:0007669"/>
    <property type="project" value="UniProtKB-SubCell"/>
</dbReference>
<dbReference type="Pfam" id="PF04163">
    <property type="entry name" value="Tht1"/>
    <property type="match status" value="1"/>
</dbReference>
<dbReference type="InterPro" id="IPR007292">
    <property type="entry name" value="Nuclear_fusion_Kar5"/>
</dbReference>